<dbReference type="Proteomes" id="UP000011518">
    <property type="component" value="Unassembled WGS sequence"/>
</dbReference>
<keyword evidence="2" id="KW-1185">Reference proteome</keyword>
<protein>
    <submittedName>
        <fullName evidence="1">Uncharacterized protein</fullName>
    </submittedName>
</protein>
<dbReference type="InParanoid" id="L9JCT6"/>
<evidence type="ECO:0000313" key="1">
    <source>
        <dbReference type="EMBL" id="ELW48425.1"/>
    </source>
</evidence>
<dbReference type="AlphaFoldDB" id="L9JCT6"/>
<dbReference type="EMBL" id="KB321054">
    <property type="protein sequence ID" value="ELW48425.1"/>
    <property type="molecule type" value="Genomic_DNA"/>
</dbReference>
<organism evidence="1 2">
    <name type="scientific">Tupaia chinensis</name>
    <name type="common">Chinese tree shrew</name>
    <name type="synonym">Tupaia belangeri chinensis</name>
    <dbReference type="NCBI Taxonomy" id="246437"/>
    <lineage>
        <taxon>Eukaryota</taxon>
        <taxon>Metazoa</taxon>
        <taxon>Chordata</taxon>
        <taxon>Craniata</taxon>
        <taxon>Vertebrata</taxon>
        <taxon>Euteleostomi</taxon>
        <taxon>Mammalia</taxon>
        <taxon>Eutheria</taxon>
        <taxon>Euarchontoglires</taxon>
        <taxon>Scandentia</taxon>
        <taxon>Tupaiidae</taxon>
        <taxon>Tupaia</taxon>
    </lineage>
</organism>
<proteinExistence type="predicted"/>
<sequence>MLLQLPRGWAVDYIAGMVESSLEITGEKEPHILVSLKSNTMFSSTGQARTRALLRLDKPVLVISSDWTSPYSCSPQTGQPRARDLLRLDNPVLVFSSDWTTPYSCSPQTGQARARDLLRLDKPVLVLSSDWTRLYS</sequence>
<name>L9JCT6_TUPCH</name>
<reference evidence="2" key="1">
    <citation type="submission" date="2012-07" db="EMBL/GenBank/DDBJ databases">
        <title>Genome of the Chinese tree shrew, a rising model animal genetically related to primates.</title>
        <authorList>
            <person name="Zhang G."/>
            <person name="Fan Y."/>
            <person name="Yao Y."/>
            <person name="Huang Z."/>
        </authorList>
    </citation>
    <scope>NUCLEOTIDE SEQUENCE [LARGE SCALE GENOMIC DNA]</scope>
</reference>
<evidence type="ECO:0000313" key="2">
    <source>
        <dbReference type="Proteomes" id="UP000011518"/>
    </source>
</evidence>
<gene>
    <name evidence="1" type="ORF">TREES_T100021845</name>
</gene>
<accession>L9JCT6</accession>
<reference evidence="2" key="2">
    <citation type="journal article" date="2013" name="Nat. Commun.">
        <title>Genome of the Chinese tree shrew.</title>
        <authorList>
            <person name="Fan Y."/>
            <person name="Huang Z.Y."/>
            <person name="Cao C.C."/>
            <person name="Chen C.S."/>
            <person name="Chen Y.X."/>
            <person name="Fan D.D."/>
            <person name="He J."/>
            <person name="Hou H.L."/>
            <person name="Hu L."/>
            <person name="Hu X.T."/>
            <person name="Jiang X.T."/>
            <person name="Lai R."/>
            <person name="Lang Y.S."/>
            <person name="Liang B."/>
            <person name="Liao S.G."/>
            <person name="Mu D."/>
            <person name="Ma Y.Y."/>
            <person name="Niu Y.Y."/>
            <person name="Sun X.Q."/>
            <person name="Xia J.Q."/>
            <person name="Xiao J."/>
            <person name="Xiong Z.Q."/>
            <person name="Xu L."/>
            <person name="Yang L."/>
            <person name="Zhang Y."/>
            <person name="Zhao W."/>
            <person name="Zhao X.D."/>
            <person name="Zheng Y.T."/>
            <person name="Zhou J.M."/>
            <person name="Zhu Y.B."/>
            <person name="Zhang G.J."/>
            <person name="Wang J."/>
            <person name="Yao Y.G."/>
        </authorList>
    </citation>
    <scope>NUCLEOTIDE SEQUENCE [LARGE SCALE GENOMIC DNA]</scope>
</reference>